<proteinExistence type="predicted"/>
<reference evidence="1" key="1">
    <citation type="submission" date="2021-01" db="EMBL/GenBank/DDBJ databases">
        <authorList>
            <person name="Corre E."/>
            <person name="Pelletier E."/>
            <person name="Niang G."/>
            <person name="Scheremetjew M."/>
            <person name="Finn R."/>
            <person name="Kale V."/>
            <person name="Holt S."/>
            <person name="Cochrane G."/>
            <person name="Meng A."/>
            <person name="Brown T."/>
            <person name="Cohen L."/>
        </authorList>
    </citation>
    <scope>NUCLEOTIDE SEQUENCE</scope>
    <source>
        <strain evidence="1">CCMP2222</strain>
    </source>
</reference>
<dbReference type="AlphaFoldDB" id="A0A7S2G046"/>
<gene>
    <name evidence="1" type="ORF">AAND1436_LOCUS17969</name>
</gene>
<name>A0A7S2G046_9DINO</name>
<accession>A0A7S2G046</accession>
<dbReference type="EMBL" id="HBGQ01036488">
    <property type="protein sequence ID" value="CAD9425221.1"/>
    <property type="molecule type" value="Transcribed_RNA"/>
</dbReference>
<sequence>MMERRLRIRFIFHARHLSSLRSRWQGRQGPGGVAVGAAGYGYRPFTNWWQRYVDGCNPDRPHGVVVAGFLRDQGINPYLIQRDELEDLRAKYLMEFRYFTDKNKDEKQRTEDALAGLREKQAVSISRWKSLHPSTEETAKE</sequence>
<evidence type="ECO:0000313" key="1">
    <source>
        <dbReference type="EMBL" id="CAD9425221.1"/>
    </source>
</evidence>
<protein>
    <submittedName>
        <fullName evidence="1">Uncharacterized protein</fullName>
    </submittedName>
</protein>
<organism evidence="1">
    <name type="scientific">Alexandrium andersonii</name>
    <dbReference type="NCBI Taxonomy" id="327968"/>
    <lineage>
        <taxon>Eukaryota</taxon>
        <taxon>Sar</taxon>
        <taxon>Alveolata</taxon>
        <taxon>Dinophyceae</taxon>
        <taxon>Gonyaulacales</taxon>
        <taxon>Pyrocystaceae</taxon>
        <taxon>Alexandrium</taxon>
    </lineage>
</organism>